<keyword evidence="10" id="KW-0575">Peroxidase</keyword>
<evidence type="ECO:0000313" key="11">
    <source>
        <dbReference type="Proteomes" id="UP001549313"/>
    </source>
</evidence>
<keyword evidence="4" id="KW-0732">Signal</keyword>
<gene>
    <name evidence="10" type="ORF">ABIE19_003129</name>
</gene>
<dbReference type="InterPro" id="IPR004852">
    <property type="entry name" value="Di-haem_cyt_c_peroxidsae"/>
</dbReference>
<evidence type="ECO:0000256" key="1">
    <source>
        <dbReference type="ARBA" id="ARBA00004418"/>
    </source>
</evidence>
<evidence type="ECO:0000256" key="2">
    <source>
        <dbReference type="ARBA" id="ARBA00022617"/>
    </source>
</evidence>
<comment type="subcellular location">
    <subcellularLocation>
        <location evidence="1">Periplasm</location>
    </subcellularLocation>
</comment>
<feature type="domain" description="Cytochrome c" evidence="9">
    <location>
        <begin position="236"/>
        <end position="371"/>
    </location>
</feature>
<protein>
    <submittedName>
        <fullName evidence="10">Cytochrome c peroxidase</fullName>
        <ecNumber evidence="10">1.11.1.5</ecNumber>
    </submittedName>
</protein>
<keyword evidence="7 8" id="KW-0408">Iron</keyword>
<dbReference type="PANTHER" id="PTHR30600:SF9">
    <property type="entry name" value="BLR7738 PROTEIN"/>
    <property type="match status" value="1"/>
</dbReference>
<keyword evidence="5" id="KW-0574">Periplasm</keyword>
<evidence type="ECO:0000256" key="5">
    <source>
        <dbReference type="ARBA" id="ARBA00022764"/>
    </source>
</evidence>
<dbReference type="EC" id="1.11.1.5" evidence="10"/>
<keyword evidence="11" id="KW-1185">Reference proteome</keyword>
<dbReference type="Proteomes" id="UP001549313">
    <property type="component" value="Unassembled WGS sequence"/>
</dbReference>
<evidence type="ECO:0000256" key="4">
    <source>
        <dbReference type="ARBA" id="ARBA00022729"/>
    </source>
</evidence>
<evidence type="ECO:0000259" key="9">
    <source>
        <dbReference type="PROSITE" id="PS51007"/>
    </source>
</evidence>
<evidence type="ECO:0000256" key="8">
    <source>
        <dbReference type="PROSITE-ProRule" id="PRU00433"/>
    </source>
</evidence>
<evidence type="ECO:0000313" key="10">
    <source>
        <dbReference type="EMBL" id="MET4685178.1"/>
    </source>
</evidence>
<dbReference type="InterPro" id="IPR026259">
    <property type="entry name" value="MauG/Cytc_peroxidase"/>
</dbReference>
<dbReference type="InterPro" id="IPR051395">
    <property type="entry name" value="Cytochrome_c_Peroxidase/MauG"/>
</dbReference>
<dbReference type="InterPro" id="IPR009056">
    <property type="entry name" value="Cyt_c-like_dom"/>
</dbReference>
<dbReference type="InterPro" id="IPR036909">
    <property type="entry name" value="Cyt_c-like_dom_sf"/>
</dbReference>
<dbReference type="SUPFAM" id="SSF46626">
    <property type="entry name" value="Cytochrome c"/>
    <property type="match status" value="2"/>
</dbReference>
<sequence>MSARTSLLRDGLIVCVMVLAAHLAAGAAMSRVQVPETTAELRLAYAGSPETWPRPTLHEGAVFTEFGPLPQVEHPADNPFNDAKVALGRRLFEDPRLSKSGQIACASCHAQELGFGDGVRTSFGHDRQRGRRNAQSLFTVAWMKPLFWDGRSPDLEDQALHPLIDPKEMAAADLVGVERRVASDLTYATDFAAAFGDEQVTVRRISMALATFQRSLRPRGSRFERFVRGDARALNDQQLTGLHLFRTRAGCANCHSGPLLTDMKFHNLGLHFYGRELQDLGRYEITQSPEDVGRFRTPSLRGVNQTGPYMHNGLIASLEATVNFYTAGGAHPRPRVGEEKDPLFPQTDPLLRRLDLSAEEREALVAFLRTL</sequence>
<comment type="caution">
    <text evidence="10">The sequence shown here is derived from an EMBL/GenBank/DDBJ whole genome shotgun (WGS) entry which is preliminary data.</text>
</comment>
<dbReference type="EMBL" id="JBEPTF010000005">
    <property type="protein sequence ID" value="MET4685178.1"/>
    <property type="molecule type" value="Genomic_DNA"/>
</dbReference>
<reference evidence="10 11" key="1">
    <citation type="submission" date="2024-06" db="EMBL/GenBank/DDBJ databases">
        <title>Sorghum-associated microbial communities from plants grown in Nebraska, USA.</title>
        <authorList>
            <person name="Schachtman D."/>
        </authorList>
    </citation>
    <scope>NUCLEOTIDE SEQUENCE [LARGE SCALE GENOMIC DNA]</scope>
    <source>
        <strain evidence="10 11">2814</strain>
    </source>
</reference>
<proteinExistence type="predicted"/>
<organism evidence="10 11">
    <name type="scientific">Brevundimonas faecalis</name>
    <dbReference type="NCBI Taxonomy" id="947378"/>
    <lineage>
        <taxon>Bacteria</taxon>
        <taxon>Pseudomonadati</taxon>
        <taxon>Pseudomonadota</taxon>
        <taxon>Alphaproteobacteria</taxon>
        <taxon>Caulobacterales</taxon>
        <taxon>Caulobacteraceae</taxon>
        <taxon>Brevundimonas</taxon>
    </lineage>
</organism>
<feature type="domain" description="Cytochrome c" evidence="9">
    <location>
        <begin position="83"/>
        <end position="192"/>
    </location>
</feature>
<keyword evidence="2 8" id="KW-0349">Heme</keyword>
<keyword evidence="3 8" id="KW-0479">Metal-binding</keyword>
<dbReference type="PANTHER" id="PTHR30600">
    <property type="entry name" value="CYTOCHROME C PEROXIDASE-RELATED"/>
    <property type="match status" value="1"/>
</dbReference>
<dbReference type="PROSITE" id="PS51007">
    <property type="entry name" value="CYTC"/>
    <property type="match status" value="2"/>
</dbReference>
<keyword evidence="6 10" id="KW-0560">Oxidoreductase</keyword>
<dbReference type="PIRSF" id="PIRSF000294">
    <property type="entry name" value="Cytochrome-c_peroxidase"/>
    <property type="match status" value="1"/>
</dbReference>
<evidence type="ECO:0000256" key="6">
    <source>
        <dbReference type="ARBA" id="ARBA00023002"/>
    </source>
</evidence>
<dbReference type="RefSeq" id="WP_354090142.1">
    <property type="nucleotide sequence ID" value="NZ_JBEPTF010000005.1"/>
</dbReference>
<name>A0ABV2RF07_9CAUL</name>
<evidence type="ECO:0000256" key="7">
    <source>
        <dbReference type="ARBA" id="ARBA00023004"/>
    </source>
</evidence>
<dbReference type="GO" id="GO:0004130">
    <property type="term" value="F:cytochrome-c peroxidase activity"/>
    <property type="evidence" value="ECO:0007669"/>
    <property type="project" value="UniProtKB-EC"/>
</dbReference>
<dbReference type="Pfam" id="PF03150">
    <property type="entry name" value="CCP_MauG"/>
    <property type="match status" value="1"/>
</dbReference>
<evidence type="ECO:0000256" key="3">
    <source>
        <dbReference type="ARBA" id="ARBA00022723"/>
    </source>
</evidence>
<accession>A0ABV2RF07</accession>
<dbReference type="Gene3D" id="1.10.760.10">
    <property type="entry name" value="Cytochrome c-like domain"/>
    <property type="match status" value="2"/>
</dbReference>